<dbReference type="InterPro" id="IPR008876">
    <property type="entry name" value="TraY"/>
</dbReference>
<name>A0A221DZQ1_SERMA</name>
<dbReference type="EMBL" id="VFMJ01000002">
    <property type="protein sequence ID" value="TQI77536.1"/>
    <property type="molecule type" value="Genomic_DNA"/>
</dbReference>
<evidence type="ECO:0000256" key="6">
    <source>
        <dbReference type="ARBA" id="ARBA00023125"/>
    </source>
</evidence>
<keyword evidence="5" id="KW-0184">Conjugation</keyword>
<gene>
    <name evidence="7" type="ORF">FHU12_5406</name>
</gene>
<evidence type="ECO:0000256" key="2">
    <source>
        <dbReference type="ARBA" id="ARBA00007183"/>
    </source>
</evidence>
<dbReference type="Proteomes" id="UP000320710">
    <property type="component" value="Unassembled WGS sequence"/>
</dbReference>
<accession>A0A221DZQ1</accession>
<dbReference type="Pfam" id="PF05509">
    <property type="entry name" value="TraY"/>
    <property type="match status" value="1"/>
</dbReference>
<evidence type="ECO:0000256" key="5">
    <source>
        <dbReference type="ARBA" id="ARBA00022971"/>
    </source>
</evidence>
<organism evidence="7 8">
    <name type="scientific">Serratia marcescens</name>
    <dbReference type="NCBI Taxonomy" id="615"/>
    <lineage>
        <taxon>Bacteria</taxon>
        <taxon>Pseudomonadati</taxon>
        <taxon>Pseudomonadota</taxon>
        <taxon>Gammaproteobacteria</taxon>
        <taxon>Enterobacterales</taxon>
        <taxon>Yersiniaceae</taxon>
        <taxon>Serratia</taxon>
    </lineage>
</organism>
<reference evidence="7 8" key="2">
    <citation type="submission" date="2019-07" db="EMBL/GenBank/DDBJ databases">
        <title>Investigation of anaerobic lignin degradation for improved lignocellulosic biofuels.</title>
        <authorList>
            <person name="Deangelis K.PhD."/>
        </authorList>
    </citation>
    <scope>NUCLEOTIDE SEQUENCE [LARGE SCALE GENOMIC DNA]</scope>
    <source>
        <strain evidence="7 8">106R</strain>
    </source>
</reference>
<evidence type="ECO:0000256" key="4">
    <source>
        <dbReference type="ARBA" id="ARBA00022490"/>
    </source>
</evidence>
<dbReference type="AlphaFoldDB" id="A0A221DZQ1"/>
<sequence length="66" mass="7382">MTDKSQWKAAQTVIEMSPDVNRLLTQAAKRSGRSKVKEATIRLADHLKTVTDIAVPGRRFLSDESK</sequence>
<comment type="subcellular location">
    <subcellularLocation>
        <location evidence="1">Cytoplasm</location>
    </subcellularLocation>
</comment>
<dbReference type="GO" id="GO:0003677">
    <property type="term" value="F:DNA binding"/>
    <property type="evidence" value="ECO:0007669"/>
    <property type="project" value="UniProtKB-KW"/>
</dbReference>
<evidence type="ECO:0000313" key="8">
    <source>
        <dbReference type="Proteomes" id="UP000320710"/>
    </source>
</evidence>
<evidence type="ECO:0000256" key="1">
    <source>
        <dbReference type="ARBA" id="ARBA00004496"/>
    </source>
</evidence>
<evidence type="ECO:0000256" key="3">
    <source>
        <dbReference type="ARBA" id="ARBA00020541"/>
    </source>
</evidence>
<keyword evidence="4" id="KW-0963">Cytoplasm</keyword>
<dbReference type="GO" id="GO:0005737">
    <property type="term" value="C:cytoplasm"/>
    <property type="evidence" value="ECO:0007669"/>
    <property type="project" value="UniProtKB-SubCell"/>
</dbReference>
<reference evidence="7 8" key="1">
    <citation type="submission" date="2019-06" db="EMBL/GenBank/DDBJ databases">
        <authorList>
            <person name="Deangelis K."/>
            <person name="Huntemann M."/>
            <person name="Clum A."/>
            <person name="Pillay M."/>
            <person name="Palaniappan K."/>
            <person name="Varghese N."/>
            <person name="Mikhailova N."/>
            <person name="Stamatis D."/>
            <person name="Reddy T."/>
            <person name="Daum C."/>
            <person name="Shapiro N."/>
            <person name="Ivanova N."/>
            <person name="Kyrpides N."/>
            <person name="Woyke T."/>
        </authorList>
    </citation>
    <scope>NUCLEOTIDE SEQUENCE [LARGE SCALE GENOMIC DNA]</scope>
    <source>
        <strain evidence="7 8">106R</strain>
    </source>
</reference>
<comment type="caution">
    <text evidence="7">The sequence shown here is derived from an EMBL/GenBank/DDBJ whole genome shotgun (WGS) entry which is preliminary data.</text>
</comment>
<comment type="similarity">
    <text evidence="2">Belongs to the TraY family.</text>
</comment>
<evidence type="ECO:0000313" key="7">
    <source>
        <dbReference type="EMBL" id="TQI77536.1"/>
    </source>
</evidence>
<keyword evidence="6" id="KW-0238">DNA-binding</keyword>
<protein>
    <recommendedName>
        <fullName evidence="3">Relaxosome protein TraY</fullName>
    </recommendedName>
</protein>
<dbReference type="RefSeq" id="WP_072270311.1">
    <property type="nucleotide sequence ID" value="NZ_CAMKUV010000003.1"/>
</dbReference>
<proteinExistence type="inferred from homology"/>